<proteinExistence type="predicted"/>
<evidence type="ECO:0000313" key="3">
    <source>
        <dbReference type="Proteomes" id="UP001500603"/>
    </source>
</evidence>
<accession>A0ABP9JS51</accession>
<name>A0ABP9JS51_9NOCA</name>
<dbReference type="Proteomes" id="UP001500603">
    <property type="component" value="Unassembled WGS sequence"/>
</dbReference>
<gene>
    <name evidence="2" type="ORF">GCM10023318_04200</name>
</gene>
<evidence type="ECO:0000313" key="2">
    <source>
        <dbReference type="EMBL" id="GAA5043117.1"/>
    </source>
</evidence>
<feature type="region of interest" description="Disordered" evidence="1">
    <location>
        <begin position="1"/>
        <end position="104"/>
    </location>
</feature>
<protein>
    <submittedName>
        <fullName evidence="2">Uncharacterized protein</fullName>
    </submittedName>
</protein>
<dbReference type="EMBL" id="BAABJM010000001">
    <property type="protein sequence ID" value="GAA5043117.1"/>
    <property type="molecule type" value="Genomic_DNA"/>
</dbReference>
<feature type="compositionally biased region" description="Basic and acidic residues" evidence="1">
    <location>
        <begin position="74"/>
        <end position="85"/>
    </location>
</feature>
<sequence length="104" mass="12087">MPQDRVDNGDEANTSQETKHSEIARNTTFHQPDRDRSADRRRAARYPSNTGRYRPKQCAEQLAFPFEVQRNSLGRKDSEQPERPVETNNGHPCRAPRSYRPHRG</sequence>
<keyword evidence="3" id="KW-1185">Reference proteome</keyword>
<feature type="compositionally biased region" description="Basic and acidic residues" evidence="1">
    <location>
        <begin position="31"/>
        <end position="41"/>
    </location>
</feature>
<reference evidence="3" key="1">
    <citation type="journal article" date="2019" name="Int. J. Syst. Evol. Microbiol.">
        <title>The Global Catalogue of Microorganisms (GCM) 10K type strain sequencing project: providing services to taxonomists for standard genome sequencing and annotation.</title>
        <authorList>
            <consortium name="The Broad Institute Genomics Platform"/>
            <consortium name="The Broad Institute Genome Sequencing Center for Infectious Disease"/>
            <person name="Wu L."/>
            <person name="Ma J."/>
        </authorList>
    </citation>
    <scope>NUCLEOTIDE SEQUENCE [LARGE SCALE GENOMIC DNA]</scope>
    <source>
        <strain evidence="3">JCM 18298</strain>
    </source>
</reference>
<comment type="caution">
    <text evidence="2">The sequence shown here is derived from an EMBL/GenBank/DDBJ whole genome shotgun (WGS) entry which is preliminary data.</text>
</comment>
<evidence type="ECO:0000256" key="1">
    <source>
        <dbReference type="SAM" id="MobiDB-lite"/>
    </source>
</evidence>
<organism evidence="2 3">
    <name type="scientific">Nocardia callitridis</name>
    <dbReference type="NCBI Taxonomy" id="648753"/>
    <lineage>
        <taxon>Bacteria</taxon>
        <taxon>Bacillati</taxon>
        <taxon>Actinomycetota</taxon>
        <taxon>Actinomycetes</taxon>
        <taxon>Mycobacteriales</taxon>
        <taxon>Nocardiaceae</taxon>
        <taxon>Nocardia</taxon>
    </lineage>
</organism>